<proteinExistence type="predicted"/>
<dbReference type="PROSITE" id="PS00134">
    <property type="entry name" value="TRYPSIN_HIS"/>
    <property type="match status" value="1"/>
</dbReference>
<organism evidence="8 9">
    <name type="scientific">Petromyzon marinus</name>
    <name type="common">Sea lamprey</name>
    <dbReference type="NCBI Taxonomy" id="7757"/>
    <lineage>
        <taxon>Eukaryota</taxon>
        <taxon>Metazoa</taxon>
        <taxon>Chordata</taxon>
        <taxon>Craniata</taxon>
        <taxon>Vertebrata</taxon>
        <taxon>Cyclostomata</taxon>
        <taxon>Hyperoartia</taxon>
        <taxon>Petromyzontiformes</taxon>
        <taxon>Petromyzontidae</taxon>
        <taxon>Petromyzon</taxon>
    </lineage>
</organism>
<sequence length="287" mass="30518">CPSSLLRLHGGSLSLFLFDCRSSCPSGKGISLKCIDCGKSTVVNRIVGGVNSALGRWPWQVSLHFQGSHACGGSLVAPGWLVTAAHCVSQKNYNQASNWVVYAGFLNQNQMASAQKSAVQLIYVNKNYDASTQDFDIALMKLASPVTFTSNVKAVCLPTAGTDFAAGTLCWISGWGLMVEEGDVANTMQEAQIPLIGLSTCNARAMYAGRLTQRMQCAGYAAGGVDACQGDSGGPLVCTSRDGLWRLTGATSWGIGCAVVNKPGIYSKIPEYLSWITWTMAYDLKNS</sequence>
<dbReference type="InterPro" id="IPR018114">
    <property type="entry name" value="TRYPSIN_HIS"/>
</dbReference>
<accession>A0AAJ7XJI1</accession>
<dbReference type="Gene3D" id="2.40.10.10">
    <property type="entry name" value="Trypsin-like serine proteases"/>
    <property type="match status" value="2"/>
</dbReference>
<feature type="non-terminal residue" evidence="9">
    <location>
        <position position="1"/>
    </location>
</feature>
<keyword evidence="8" id="KW-1185">Reference proteome</keyword>
<evidence type="ECO:0000313" key="9">
    <source>
        <dbReference type="RefSeq" id="XP_032836645.1"/>
    </source>
</evidence>
<dbReference type="PRINTS" id="PR00722">
    <property type="entry name" value="CHYMOTRYPSIN"/>
</dbReference>
<dbReference type="PROSITE" id="PS00135">
    <property type="entry name" value="TRYPSIN_SER"/>
    <property type="match status" value="1"/>
</dbReference>
<dbReference type="InterPro" id="IPR043504">
    <property type="entry name" value="Peptidase_S1_PA_chymotrypsin"/>
</dbReference>
<gene>
    <name evidence="9" type="primary">LOC116958227</name>
</gene>
<dbReference type="SUPFAM" id="SSF50494">
    <property type="entry name" value="Trypsin-like serine proteases"/>
    <property type="match status" value="1"/>
</dbReference>
<evidence type="ECO:0000256" key="4">
    <source>
        <dbReference type="ARBA" id="ARBA00023157"/>
    </source>
</evidence>
<dbReference type="InterPro" id="IPR033116">
    <property type="entry name" value="TRYPSIN_SER"/>
</dbReference>
<dbReference type="RefSeq" id="XP_032836645.1">
    <property type="nucleotide sequence ID" value="XM_032980754.1"/>
</dbReference>
<evidence type="ECO:0000256" key="2">
    <source>
        <dbReference type="ARBA" id="ARBA00022801"/>
    </source>
</evidence>
<evidence type="ECO:0000256" key="6">
    <source>
        <dbReference type="RuleBase" id="RU363034"/>
    </source>
</evidence>
<dbReference type="InterPro" id="IPR001314">
    <property type="entry name" value="Peptidase_S1A"/>
</dbReference>
<evidence type="ECO:0000313" key="8">
    <source>
        <dbReference type="Proteomes" id="UP001318040"/>
    </source>
</evidence>
<evidence type="ECO:0000256" key="1">
    <source>
        <dbReference type="ARBA" id="ARBA00022670"/>
    </source>
</evidence>
<dbReference type="KEGG" id="pmrn:116958227"/>
<evidence type="ECO:0000256" key="5">
    <source>
        <dbReference type="ARBA" id="ARBA00023180"/>
    </source>
</evidence>
<dbReference type="Pfam" id="PF00089">
    <property type="entry name" value="Trypsin"/>
    <property type="match status" value="1"/>
</dbReference>
<dbReference type="SMART" id="SM00020">
    <property type="entry name" value="Tryp_SPc"/>
    <property type="match status" value="1"/>
</dbReference>
<dbReference type="PROSITE" id="PS50240">
    <property type="entry name" value="TRYPSIN_DOM"/>
    <property type="match status" value="1"/>
</dbReference>
<dbReference type="PANTHER" id="PTHR24252:SF27">
    <property type="entry name" value="TRANSMEMBRANE PROTEASE SERINE 3-LIKE"/>
    <property type="match status" value="1"/>
</dbReference>
<keyword evidence="3 6" id="KW-0720">Serine protease</keyword>
<dbReference type="GO" id="GO:0006508">
    <property type="term" value="P:proteolysis"/>
    <property type="evidence" value="ECO:0007669"/>
    <property type="project" value="UniProtKB-KW"/>
</dbReference>
<reference evidence="9" key="1">
    <citation type="submission" date="2025-08" db="UniProtKB">
        <authorList>
            <consortium name="RefSeq"/>
        </authorList>
    </citation>
    <scope>IDENTIFICATION</scope>
    <source>
        <tissue evidence="9">Sperm</tissue>
    </source>
</reference>
<dbReference type="GO" id="GO:0004252">
    <property type="term" value="F:serine-type endopeptidase activity"/>
    <property type="evidence" value="ECO:0007669"/>
    <property type="project" value="InterPro"/>
</dbReference>
<feature type="domain" description="Peptidase S1" evidence="7">
    <location>
        <begin position="46"/>
        <end position="281"/>
    </location>
</feature>
<keyword evidence="1 6" id="KW-0645">Protease</keyword>
<evidence type="ECO:0000259" key="7">
    <source>
        <dbReference type="PROSITE" id="PS50240"/>
    </source>
</evidence>
<keyword evidence="5" id="KW-0325">Glycoprotein</keyword>
<name>A0AAJ7XJI1_PETMA</name>
<keyword evidence="4" id="KW-1015">Disulfide bond</keyword>
<keyword evidence="2 6" id="KW-0378">Hydrolase</keyword>
<dbReference type="AlphaFoldDB" id="A0AAJ7XJI1"/>
<dbReference type="PANTHER" id="PTHR24252">
    <property type="entry name" value="ACROSIN-RELATED"/>
    <property type="match status" value="1"/>
</dbReference>
<dbReference type="InterPro" id="IPR009003">
    <property type="entry name" value="Peptidase_S1_PA"/>
</dbReference>
<dbReference type="Proteomes" id="UP001318040">
    <property type="component" value="Chromosome 74"/>
</dbReference>
<dbReference type="FunFam" id="2.40.10.10:FF:000003">
    <property type="entry name" value="Transmembrane serine protease 3"/>
    <property type="match status" value="1"/>
</dbReference>
<protein>
    <submittedName>
        <fullName evidence="9">Transmembrane protease serine 5-like</fullName>
    </submittedName>
</protein>
<evidence type="ECO:0000256" key="3">
    <source>
        <dbReference type="ARBA" id="ARBA00022825"/>
    </source>
</evidence>
<dbReference type="InterPro" id="IPR001254">
    <property type="entry name" value="Trypsin_dom"/>
</dbReference>
<dbReference type="CDD" id="cd00190">
    <property type="entry name" value="Tryp_SPc"/>
    <property type="match status" value="1"/>
</dbReference>